<dbReference type="Pfam" id="PF13715">
    <property type="entry name" value="CarbopepD_reg_2"/>
    <property type="match status" value="1"/>
</dbReference>
<sequence>MNRLLLPFLLLFNMIVLAQSKVGGTVFDEEGEPVAFANVIFKNSTEGTTTDENGNFYLESDNTYEYLEISFMGFNTQDIPLTSKVNYNMKISLSENTEQLKEVIVFGGKQSKKNNPAIDILRKIWAKKRVNGLRKFKQYQYDKYEKVEFDLNTIDSALMKRKIFRGLEFVFKDLDTSRITGKTYLPIFLNETFSKVYGDNIANVEKEDVLGNKNSGFESNQAIIAFIEDLYQDYDVYNNYLKFFDKSFTSPLSRTGIDTYNYILRDSAFIDNKWCYNITYYPRRKNELTFKGDFWVNDTTYAIKNINLEVTKSANINWVKEIYIEQDFEVVSDSVFLLKRDYMLTDFSFKKKEESKGVYGKRTTVYGDYQFDIAKPKEFYKTKSNEFDPLVLNRDSIFWQNSRLESLNKDEKGIYKLLDTLKTVPKFKSFYNIASILGSGYIEIDKWNLDIGDVYSVFGYNDAEGIRLRGGARTYFGQNDPWRLEGYVAYGFMDKKAKHGFSAKWLLDKKSRLIISGGNRRDVEQLGLSLTSTNDVLGRSIASSSVFTVGSNDRLSNINLSTFNLEIEPITNFKVRVGSSLRTISSALPDAFSLDYIDPELPTGISSEVKQFDVNTMIVYTPGKRTIGYGVERRNINDTYSTLLLNYTKGLDGFLESDFNYSKLQFSYSQPWQLGGLGRLYSTVELGKTFGEVPLSLLNVVPGNQTLFTIYNTFPNLDFYEFVTDTYASVHLEHNFNGRIFSRIPLLRKLNLREFVGLRGVWGDLSTENIALNSPTNIMLQAPNDKIYWEYSVGVGNILKFFRIDFNFRGNYLDNPDARPFSVTGEFGFHF</sequence>
<comment type="caution">
    <text evidence="2">The sequence shown here is derived from an EMBL/GenBank/DDBJ whole genome shotgun (WGS) entry which is preliminary data.</text>
</comment>
<dbReference type="Proteomes" id="UP000598350">
    <property type="component" value="Unassembled WGS sequence"/>
</dbReference>
<gene>
    <name evidence="2" type="ORF">HPE63_16350</name>
</gene>
<dbReference type="RefSeq" id="WP_188315379.1">
    <property type="nucleotide sequence ID" value="NZ_JABTCG010000006.1"/>
</dbReference>
<keyword evidence="1" id="KW-0732">Signal</keyword>
<dbReference type="Pfam" id="PF18939">
    <property type="entry name" value="DUF5686"/>
    <property type="match status" value="1"/>
</dbReference>
<dbReference type="InterPro" id="IPR043741">
    <property type="entry name" value="DUF5686"/>
</dbReference>
<evidence type="ECO:0000313" key="2">
    <source>
        <dbReference type="EMBL" id="MBD0852254.1"/>
    </source>
</evidence>
<feature type="signal peptide" evidence="1">
    <location>
        <begin position="1"/>
        <end position="18"/>
    </location>
</feature>
<feature type="chain" id="PRO_5046776317" evidence="1">
    <location>
        <begin position="19"/>
        <end position="831"/>
    </location>
</feature>
<evidence type="ECO:0000313" key="3">
    <source>
        <dbReference type="Proteomes" id="UP000598350"/>
    </source>
</evidence>
<dbReference type="SUPFAM" id="SSF49464">
    <property type="entry name" value="Carboxypeptidase regulatory domain-like"/>
    <property type="match status" value="1"/>
</dbReference>
<dbReference type="InterPro" id="IPR008969">
    <property type="entry name" value="CarboxyPept-like_regulatory"/>
</dbReference>
<organism evidence="2 3">
    <name type="scientific">Maribacter arenosus</name>
    <dbReference type="NCBI Taxonomy" id="1854708"/>
    <lineage>
        <taxon>Bacteria</taxon>
        <taxon>Pseudomonadati</taxon>
        <taxon>Bacteroidota</taxon>
        <taxon>Flavobacteriia</taxon>
        <taxon>Flavobacteriales</taxon>
        <taxon>Flavobacteriaceae</taxon>
        <taxon>Maribacter</taxon>
    </lineage>
</organism>
<accession>A0ABR7VJN1</accession>
<dbReference type="EMBL" id="JABTCG010000006">
    <property type="protein sequence ID" value="MBD0852254.1"/>
    <property type="molecule type" value="Genomic_DNA"/>
</dbReference>
<dbReference type="Gene3D" id="2.60.40.1120">
    <property type="entry name" value="Carboxypeptidase-like, regulatory domain"/>
    <property type="match status" value="1"/>
</dbReference>
<evidence type="ECO:0000256" key="1">
    <source>
        <dbReference type="SAM" id="SignalP"/>
    </source>
</evidence>
<keyword evidence="3" id="KW-1185">Reference proteome</keyword>
<name>A0ABR7VJN1_9FLAO</name>
<protein>
    <submittedName>
        <fullName evidence="2">Carboxypeptidase-like regulatory domain-containing protein</fullName>
    </submittedName>
</protein>
<reference evidence="2 3" key="1">
    <citation type="submission" date="2020-05" db="EMBL/GenBank/DDBJ databases">
        <title>The draft genome sequence of Maribacter arenosus CAU 1321.</title>
        <authorList>
            <person name="Mu L."/>
        </authorList>
    </citation>
    <scope>NUCLEOTIDE SEQUENCE [LARGE SCALE GENOMIC DNA]</scope>
    <source>
        <strain evidence="2 3">CAU 1321</strain>
    </source>
</reference>
<proteinExistence type="predicted"/>